<dbReference type="EMBL" id="CH445330">
    <property type="protein sequence ID" value="EDP89895.1"/>
    <property type="molecule type" value="Genomic_DNA"/>
</dbReference>
<accession>A9JX37</accession>
<dbReference type="GeneID" id="5971585"/>
<evidence type="ECO:0000313" key="3">
    <source>
        <dbReference type="Proteomes" id="UP000001055"/>
    </source>
</evidence>
<feature type="chain" id="PRO_5002739410" evidence="1">
    <location>
        <begin position="22"/>
        <end position="91"/>
    </location>
</feature>
<sequence>MKFLNTAIVVTALVFAMTVQAHCPPEVCNHLKKRTFPWHKNIVESFEANETEVAKIRCRGVYGESLPPDKSLCQLTESIRGERIQIYEACS</sequence>
<dbReference type="VEuPathDB" id="FungiDB:JI435_435490"/>
<feature type="signal peptide" evidence="1">
    <location>
        <begin position="1"/>
        <end position="21"/>
    </location>
</feature>
<evidence type="ECO:0000256" key="1">
    <source>
        <dbReference type="SAM" id="SignalP"/>
    </source>
</evidence>
<protein>
    <submittedName>
        <fullName evidence="2">Uncharacterized protein</fullName>
    </submittedName>
</protein>
<dbReference type="RefSeq" id="XP_001794717.1">
    <property type="nucleotide sequence ID" value="XM_001794665.1"/>
</dbReference>
<dbReference type="KEGG" id="pno:SNOG_20039"/>
<organism evidence="2 3">
    <name type="scientific">Phaeosphaeria nodorum (strain SN15 / ATCC MYA-4574 / FGSC 10173)</name>
    <name type="common">Glume blotch fungus</name>
    <name type="synonym">Parastagonospora nodorum</name>
    <dbReference type="NCBI Taxonomy" id="321614"/>
    <lineage>
        <taxon>Eukaryota</taxon>
        <taxon>Fungi</taxon>
        <taxon>Dikarya</taxon>
        <taxon>Ascomycota</taxon>
        <taxon>Pezizomycotina</taxon>
        <taxon>Dothideomycetes</taxon>
        <taxon>Pleosporomycetidae</taxon>
        <taxon>Pleosporales</taxon>
        <taxon>Pleosporineae</taxon>
        <taxon>Phaeosphaeriaceae</taxon>
        <taxon>Parastagonospora</taxon>
    </lineage>
</organism>
<keyword evidence="1" id="KW-0732">Signal</keyword>
<dbReference type="Proteomes" id="UP000001055">
    <property type="component" value="Unassembled WGS sequence"/>
</dbReference>
<gene>
    <name evidence="2" type="ORF">SNOG_20039</name>
</gene>
<dbReference type="AlphaFoldDB" id="A9JX37"/>
<name>A9JX37_PHANO</name>
<evidence type="ECO:0000313" key="2">
    <source>
        <dbReference type="EMBL" id="EDP89895.1"/>
    </source>
</evidence>
<proteinExistence type="predicted"/>
<reference evidence="3" key="1">
    <citation type="journal article" date="2007" name="Plant Cell">
        <title>Dothideomycete-plant interactions illuminated by genome sequencing and EST analysis of the wheat pathogen Stagonospora nodorum.</title>
        <authorList>
            <person name="Hane J.K."/>
            <person name="Lowe R.G."/>
            <person name="Solomon P.S."/>
            <person name="Tan K.C."/>
            <person name="Schoch C.L."/>
            <person name="Spatafora J.W."/>
            <person name="Crous P.W."/>
            <person name="Kodira C."/>
            <person name="Birren B.W."/>
            <person name="Galagan J.E."/>
            <person name="Torriani S.F."/>
            <person name="McDonald B.A."/>
            <person name="Oliver R.P."/>
        </authorList>
    </citation>
    <scope>NUCLEOTIDE SEQUENCE [LARGE SCALE GENOMIC DNA]</scope>
    <source>
        <strain evidence="3">SN15 / ATCC MYA-4574 / FGSC 10173</strain>
    </source>
</reference>
<dbReference type="InParanoid" id="A9JX37"/>